<keyword evidence="1" id="KW-0472">Membrane</keyword>
<proteinExistence type="predicted"/>
<feature type="transmembrane region" description="Helical" evidence="1">
    <location>
        <begin position="134"/>
        <end position="154"/>
    </location>
</feature>
<feature type="transmembrane region" description="Helical" evidence="1">
    <location>
        <begin position="67"/>
        <end position="94"/>
    </location>
</feature>
<feature type="transmembrane region" description="Helical" evidence="1">
    <location>
        <begin position="106"/>
        <end position="128"/>
    </location>
</feature>
<keyword evidence="1" id="KW-1133">Transmembrane helix</keyword>
<evidence type="ECO:0000313" key="2">
    <source>
        <dbReference type="EMBL" id="SMP31950.1"/>
    </source>
</evidence>
<keyword evidence="1" id="KW-0812">Transmembrane</keyword>
<dbReference type="EMBL" id="FXTY01000008">
    <property type="protein sequence ID" value="SMP31950.1"/>
    <property type="molecule type" value="Genomic_DNA"/>
</dbReference>
<accession>A0ABY1PDD1</accession>
<sequence>MSVTGDMMASYRSPRAVVRRRLAMGEREDRAFAVLMAACCVIFVSRWPALAREAHLSGTELNPLLGANLFALMFVLPLIAVSLAFVSHLVLRAFGRKQSSYGTRFALFWAMLATGPLYLLVGLVEGFIGESSALTIVGALWFIAFVWIWISGLVEAGRVST</sequence>
<comment type="caution">
    <text evidence="2">The sequence shown here is derived from an EMBL/GenBank/DDBJ whole genome shotgun (WGS) entry which is preliminary data.</text>
</comment>
<evidence type="ECO:0000256" key="1">
    <source>
        <dbReference type="SAM" id="Phobius"/>
    </source>
</evidence>
<gene>
    <name evidence="2" type="ORF">SAMN06265373_108103</name>
</gene>
<name>A0ABY1PDD1_9RHOB</name>
<protein>
    <recommendedName>
        <fullName evidence="4">YIP1 family protein</fullName>
    </recommendedName>
</protein>
<reference evidence="2 3" key="1">
    <citation type="submission" date="2017-05" db="EMBL/GenBank/DDBJ databases">
        <authorList>
            <person name="Varghese N."/>
            <person name="Submissions S."/>
        </authorList>
    </citation>
    <scope>NUCLEOTIDE SEQUENCE [LARGE SCALE GENOMIC DNA]</scope>
    <source>
        <strain evidence="2 3">DSM 29734</strain>
    </source>
</reference>
<evidence type="ECO:0000313" key="3">
    <source>
        <dbReference type="Proteomes" id="UP001157961"/>
    </source>
</evidence>
<dbReference type="RefSeq" id="WP_283427404.1">
    <property type="nucleotide sequence ID" value="NZ_FXTY01000008.1"/>
</dbReference>
<dbReference type="Proteomes" id="UP001157961">
    <property type="component" value="Unassembled WGS sequence"/>
</dbReference>
<evidence type="ECO:0008006" key="4">
    <source>
        <dbReference type="Google" id="ProtNLM"/>
    </source>
</evidence>
<keyword evidence="3" id="KW-1185">Reference proteome</keyword>
<organism evidence="2 3">
    <name type="scientific">Shimia sagamensis</name>
    <dbReference type="NCBI Taxonomy" id="1566352"/>
    <lineage>
        <taxon>Bacteria</taxon>
        <taxon>Pseudomonadati</taxon>
        <taxon>Pseudomonadota</taxon>
        <taxon>Alphaproteobacteria</taxon>
        <taxon>Rhodobacterales</taxon>
        <taxon>Roseobacteraceae</taxon>
    </lineage>
</organism>